<dbReference type="Gene3D" id="3.30.460.10">
    <property type="entry name" value="Beta Polymerase, domain 2"/>
    <property type="match status" value="1"/>
</dbReference>
<dbReference type="PRINTS" id="PR00870">
    <property type="entry name" value="DNAPOLXBETA"/>
</dbReference>
<dbReference type="PANTHER" id="PTHR11276">
    <property type="entry name" value="DNA POLYMERASE TYPE-X FAMILY MEMBER"/>
    <property type="match status" value="1"/>
</dbReference>
<evidence type="ECO:0000259" key="10">
    <source>
        <dbReference type="SMART" id="SM00483"/>
    </source>
</evidence>
<dbReference type="Pfam" id="PF14791">
    <property type="entry name" value="DNA_pol_B_thumb"/>
    <property type="match status" value="1"/>
</dbReference>
<dbReference type="InterPro" id="IPR043519">
    <property type="entry name" value="NT_sf"/>
</dbReference>
<dbReference type="InterPro" id="IPR037160">
    <property type="entry name" value="DNA_Pol_thumb_sf"/>
</dbReference>
<dbReference type="SUPFAM" id="SSF47802">
    <property type="entry name" value="DNA polymerase beta, N-terminal domain-like"/>
    <property type="match status" value="1"/>
</dbReference>
<organism evidence="11">
    <name type="scientific">Klosneuvirus KNV1</name>
    <dbReference type="NCBI Taxonomy" id="1977640"/>
    <lineage>
        <taxon>Viruses</taxon>
        <taxon>Varidnaviria</taxon>
        <taxon>Bamfordvirae</taxon>
        <taxon>Nucleocytoviricota</taxon>
        <taxon>Megaviricetes</taxon>
        <taxon>Imitervirales</taxon>
        <taxon>Mimiviridae</taxon>
        <taxon>Klosneuvirinae</taxon>
        <taxon>Klosneuvirus</taxon>
    </lineage>
</organism>
<comment type="catalytic activity">
    <reaction evidence="9">
        <text>DNA(n) + a 2'-deoxyribonucleoside 5'-triphosphate = DNA(n+1) + diphosphate</text>
        <dbReference type="Rhea" id="RHEA:22508"/>
        <dbReference type="Rhea" id="RHEA-COMP:17339"/>
        <dbReference type="Rhea" id="RHEA-COMP:17340"/>
        <dbReference type="ChEBI" id="CHEBI:33019"/>
        <dbReference type="ChEBI" id="CHEBI:61560"/>
        <dbReference type="ChEBI" id="CHEBI:173112"/>
        <dbReference type="EC" id="2.7.7.7"/>
    </reaction>
</comment>
<dbReference type="Gene3D" id="1.10.150.110">
    <property type="entry name" value="DNA polymerase beta, N-terminal domain-like"/>
    <property type="match status" value="1"/>
</dbReference>
<accession>A0A1V0SJF8</accession>
<gene>
    <name evidence="11" type="ORF">Klosneuvirus_2_279</name>
</gene>
<sequence>MPKNKPNPQQVDINETITVNIKNEPIVTEFLKLIDQIKIQMDIAPSTKDFVTNSFRLKQIINALKIIKTFPKEIKSGEDLGDFEGIGKGTISRINEIIETGKLSEIKVSKTNEKYSKYVEELQKIHGIGQVTAYNLVVKQGIKTIEDLKKAYNDGTIELNDVIVTGLKYHGVYQEKIPRDEVTEINKYLEKMAKKVDKQLTITICGSYRRQRPTSNDVDVLLTHPKIKTKLQLTTQDNNYLRKFVEVLKKNKFILDDLTDKDYEMKYMGYCQYNKNPVRRIDIRYIPYDSFAAAMLYFSGPAGFNVKMRSLAESLNYLLNEYGIYKLIGDKKKRIKTTSEKDIFDILGMEYLTPEKRN</sequence>
<dbReference type="Gene3D" id="3.30.210.10">
    <property type="entry name" value="DNA polymerase, thumb domain"/>
    <property type="match status" value="1"/>
</dbReference>
<keyword evidence="4" id="KW-0548">Nucleotidyltransferase</keyword>
<dbReference type="SMART" id="SM00483">
    <property type="entry name" value="POLXc"/>
    <property type="match status" value="1"/>
</dbReference>
<keyword evidence="2" id="KW-0237">DNA synthesis</keyword>
<dbReference type="InterPro" id="IPR028207">
    <property type="entry name" value="DNA_pol_B_palm_palm"/>
</dbReference>
<dbReference type="InterPro" id="IPR029398">
    <property type="entry name" value="PolB_thumb"/>
</dbReference>
<dbReference type="InterPro" id="IPR002008">
    <property type="entry name" value="DNA_pol_X_beta-like"/>
</dbReference>
<dbReference type="EMBL" id="KY684109">
    <property type="protein sequence ID" value="ARF11843.1"/>
    <property type="molecule type" value="Genomic_DNA"/>
</dbReference>
<evidence type="ECO:0000313" key="11">
    <source>
        <dbReference type="EMBL" id="ARF11843.1"/>
    </source>
</evidence>
<dbReference type="SUPFAM" id="SSF81585">
    <property type="entry name" value="PsbU/PolX domain-like"/>
    <property type="match status" value="1"/>
</dbReference>
<keyword evidence="8" id="KW-0234">DNA repair</keyword>
<evidence type="ECO:0000256" key="4">
    <source>
        <dbReference type="ARBA" id="ARBA00022695"/>
    </source>
</evidence>
<dbReference type="InterPro" id="IPR027421">
    <property type="entry name" value="DNA_pol_lamdba_lyase_dom_sf"/>
</dbReference>
<evidence type="ECO:0000256" key="7">
    <source>
        <dbReference type="ARBA" id="ARBA00022932"/>
    </source>
</evidence>
<protein>
    <recommendedName>
        <fullName evidence="1">DNA-directed DNA polymerase</fullName>
        <ecNumber evidence="1">2.7.7.7</ecNumber>
    </recommendedName>
</protein>
<evidence type="ECO:0000256" key="1">
    <source>
        <dbReference type="ARBA" id="ARBA00012417"/>
    </source>
</evidence>
<dbReference type="GO" id="GO:0003887">
    <property type="term" value="F:DNA-directed DNA polymerase activity"/>
    <property type="evidence" value="ECO:0007669"/>
    <property type="project" value="UniProtKB-KW"/>
</dbReference>
<name>A0A1V0SJF8_9VIRU</name>
<dbReference type="Pfam" id="PF10391">
    <property type="entry name" value="DNA_pol_lambd_f"/>
    <property type="match status" value="1"/>
</dbReference>
<dbReference type="GO" id="GO:0003677">
    <property type="term" value="F:DNA binding"/>
    <property type="evidence" value="ECO:0007669"/>
    <property type="project" value="InterPro"/>
</dbReference>
<feature type="domain" description="DNA-directed DNA polymerase X" evidence="10">
    <location>
        <begin position="21"/>
        <end position="358"/>
    </location>
</feature>
<dbReference type="GO" id="GO:0006303">
    <property type="term" value="P:double-strand break repair via nonhomologous end joining"/>
    <property type="evidence" value="ECO:0007669"/>
    <property type="project" value="TreeGrafter"/>
</dbReference>
<dbReference type="InterPro" id="IPR022312">
    <property type="entry name" value="DNA_pol_X"/>
</dbReference>
<keyword evidence="7" id="KW-0239">DNA-directed DNA polymerase</keyword>
<evidence type="ECO:0000256" key="5">
    <source>
        <dbReference type="ARBA" id="ARBA00022705"/>
    </source>
</evidence>
<dbReference type="PRINTS" id="PR00869">
    <property type="entry name" value="DNAPOLX"/>
</dbReference>
<evidence type="ECO:0000256" key="8">
    <source>
        <dbReference type="ARBA" id="ARBA00023204"/>
    </source>
</evidence>
<dbReference type="EC" id="2.7.7.7" evidence="1"/>
<dbReference type="CDD" id="cd00141">
    <property type="entry name" value="NT_POLXc"/>
    <property type="match status" value="1"/>
</dbReference>
<evidence type="ECO:0000256" key="2">
    <source>
        <dbReference type="ARBA" id="ARBA00022634"/>
    </source>
</evidence>
<proteinExistence type="predicted"/>
<dbReference type="PANTHER" id="PTHR11276:SF28">
    <property type="entry name" value="DNA POLYMERASE LAMBDA"/>
    <property type="match status" value="1"/>
</dbReference>
<dbReference type="InterPro" id="IPR018944">
    <property type="entry name" value="DNA_pol_lambd_fingers_domain"/>
</dbReference>
<dbReference type="Pfam" id="PF14792">
    <property type="entry name" value="DNA_pol_B_palm"/>
    <property type="match status" value="1"/>
</dbReference>
<dbReference type="SUPFAM" id="SSF81301">
    <property type="entry name" value="Nucleotidyltransferase"/>
    <property type="match status" value="1"/>
</dbReference>
<keyword evidence="3" id="KW-0808">Transferase</keyword>
<dbReference type="InterPro" id="IPR010996">
    <property type="entry name" value="HHH_MUS81"/>
</dbReference>
<reference evidence="11" key="1">
    <citation type="journal article" date="2017" name="Science">
        <title>Giant viruses with an expanded complement of translation system components.</title>
        <authorList>
            <person name="Schulz F."/>
            <person name="Yutin N."/>
            <person name="Ivanova N.N."/>
            <person name="Ortega D.R."/>
            <person name="Lee T.K."/>
            <person name="Vierheilig J."/>
            <person name="Daims H."/>
            <person name="Horn M."/>
            <person name="Wagner M."/>
            <person name="Jensen G.J."/>
            <person name="Kyrpides N.C."/>
            <person name="Koonin E.V."/>
            <person name="Woyke T."/>
        </authorList>
    </citation>
    <scope>NUCLEOTIDE SEQUENCE</scope>
    <source>
        <strain evidence="11">KNV1</strain>
    </source>
</reference>
<evidence type="ECO:0000256" key="6">
    <source>
        <dbReference type="ARBA" id="ARBA00022763"/>
    </source>
</evidence>
<dbReference type="Gene3D" id="1.10.150.20">
    <property type="entry name" value="5' to 3' exonuclease, C-terminal subdomain"/>
    <property type="match status" value="1"/>
</dbReference>
<keyword evidence="5" id="KW-0235">DNA replication</keyword>
<dbReference type="Pfam" id="PF14716">
    <property type="entry name" value="HHH_8"/>
    <property type="match status" value="1"/>
</dbReference>
<dbReference type="InterPro" id="IPR002054">
    <property type="entry name" value="DNA-dir_DNA_pol_X"/>
</dbReference>
<evidence type="ECO:0000256" key="9">
    <source>
        <dbReference type="ARBA" id="ARBA00049244"/>
    </source>
</evidence>
<keyword evidence="6" id="KW-0227">DNA damage</keyword>
<evidence type="ECO:0000256" key="3">
    <source>
        <dbReference type="ARBA" id="ARBA00022679"/>
    </source>
</evidence>